<keyword evidence="1" id="KW-1133">Transmembrane helix</keyword>
<feature type="transmembrane region" description="Helical" evidence="1">
    <location>
        <begin position="141"/>
        <end position="159"/>
    </location>
</feature>
<evidence type="ECO:0000313" key="3">
    <source>
        <dbReference type="Proteomes" id="UP000728032"/>
    </source>
</evidence>
<dbReference type="AlphaFoldDB" id="A0A7R9QBJ5"/>
<organism evidence="2">
    <name type="scientific">Oppiella nova</name>
    <dbReference type="NCBI Taxonomy" id="334625"/>
    <lineage>
        <taxon>Eukaryota</taxon>
        <taxon>Metazoa</taxon>
        <taxon>Ecdysozoa</taxon>
        <taxon>Arthropoda</taxon>
        <taxon>Chelicerata</taxon>
        <taxon>Arachnida</taxon>
        <taxon>Acari</taxon>
        <taxon>Acariformes</taxon>
        <taxon>Sarcoptiformes</taxon>
        <taxon>Oribatida</taxon>
        <taxon>Brachypylina</taxon>
        <taxon>Oppioidea</taxon>
        <taxon>Oppiidae</taxon>
        <taxon>Oppiella</taxon>
    </lineage>
</organism>
<gene>
    <name evidence="2" type="ORF">ONB1V03_LOCUS2138</name>
</gene>
<accession>A0A7R9QBJ5</accession>
<reference evidence="2" key="1">
    <citation type="submission" date="2020-11" db="EMBL/GenBank/DDBJ databases">
        <authorList>
            <person name="Tran Van P."/>
        </authorList>
    </citation>
    <scope>NUCLEOTIDE SEQUENCE</scope>
</reference>
<feature type="transmembrane region" description="Helical" evidence="1">
    <location>
        <begin position="196"/>
        <end position="214"/>
    </location>
</feature>
<dbReference type="Proteomes" id="UP000728032">
    <property type="component" value="Unassembled WGS sequence"/>
</dbReference>
<sequence>MVFMSTTPISDTNHLTNLVIVLYIASIGPIATPIALLIGLPALICGARLYYNSTNRLRQTKFFLSWSISSLVILILVFELEVVPYLEILIAENFVLIALTALSVILVMFIRKNELELQTQTQNYDQMIYNHWIRSAVSHRFYTVYVLSQVLASIALIYGSQLTLTTICHSRLLLWTVLIPEDCSDVYFDGDIKLCFVSAIYSLLIAVCIVFCLLKRLALSLFKRQNTVKYIKLNNYSNGGYIS</sequence>
<feature type="transmembrane region" description="Helical" evidence="1">
    <location>
        <begin position="63"/>
        <end position="82"/>
    </location>
</feature>
<keyword evidence="1" id="KW-0472">Membrane</keyword>
<evidence type="ECO:0000256" key="1">
    <source>
        <dbReference type="SAM" id="Phobius"/>
    </source>
</evidence>
<dbReference type="OrthoDB" id="430659at2759"/>
<feature type="transmembrane region" description="Helical" evidence="1">
    <location>
        <begin position="88"/>
        <end position="110"/>
    </location>
</feature>
<protein>
    <submittedName>
        <fullName evidence="2">Uncharacterized protein</fullName>
    </submittedName>
</protein>
<feature type="transmembrane region" description="Helical" evidence="1">
    <location>
        <begin position="20"/>
        <end position="51"/>
    </location>
</feature>
<name>A0A7R9QBJ5_9ACAR</name>
<keyword evidence="3" id="KW-1185">Reference proteome</keyword>
<evidence type="ECO:0000313" key="2">
    <source>
        <dbReference type="EMBL" id="CAD7639686.1"/>
    </source>
</evidence>
<dbReference type="EMBL" id="CAJPVJ010000463">
    <property type="protein sequence ID" value="CAG2162545.1"/>
    <property type="molecule type" value="Genomic_DNA"/>
</dbReference>
<keyword evidence="1" id="KW-0812">Transmembrane</keyword>
<dbReference type="EMBL" id="OC915288">
    <property type="protein sequence ID" value="CAD7639686.1"/>
    <property type="molecule type" value="Genomic_DNA"/>
</dbReference>
<proteinExistence type="predicted"/>